<dbReference type="Proteomes" id="UP001218218">
    <property type="component" value="Unassembled WGS sequence"/>
</dbReference>
<protein>
    <submittedName>
        <fullName evidence="2">Small secreted protein</fullName>
    </submittedName>
</protein>
<feature type="signal peptide" evidence="1">
    <location>
        <begin position="1"/>
        <end position="17"/>
    </location>
</feature>
<name>A0AAD7EN65_9AGAR</name>
<feature type="chain" id="PRO_5042138973" evidence="1">
    <location>
        <begin position="18"/>
        <end position="171"/>
    </location>
</feature>
<comment type="caution">
    <text evidence="2">The sequence shown here is derived from an EMBL/GenBank/DDBJ whole genome shotgun (WGS) entry which is preliminary data.</text>
</comment>
<organism evidence="2 3">
    <name type="scientific">Mycena albidolilacea</name>
    <dbReference type="NCBI Taxonomy" id="1033008"/>
    <lineage>
        <taxon>Eukaryota</taxon>
        <taxon>Fungi</taxon>
        <taxon>Dikarya</taxon>
        <taxon>Basidiomycota</taxon>
        <taxon>Agaricomycotina</taxon>
        <taxon>Agaricomycetes</taxon>
        <taxon>Agaricomycetidae</taxon>
        <taxon>Agaricales</taxon>
        <taxon>Marasmiineae</taxon>
        <taxon>Mycenaceae</taxon>
        <taxon>Mycena</taxon>
    </lineage>
</organism>
<gene>
    <name evidence="2" type="ORF">DFH08DRAFT_705329</name>
</gene>
<keyword evidence="3" id="KW-1185">Reference proteome</keyword>
<dbReference type="AlphaFoldDB" id="A0AAD7EN65"/>
<evidence type="ECO:0000256" key="1">
    <source>
        <dbReference type="SAM" id="SignalP"/>
    </source>
</evidence>
<sequence>MLLSLFLLSFGALICGALNQGGDDSLLVNTIVAKNNISMAECWKIEPGFQLSNVSGTVGDKVLQLGNMNNALYIIIPDDDGKPNNGGLHNGAHSQWVFALTGGVNVTFPEAPGGFSVSAGGLFISTDVLGTSTLGHQSIWAAGSIFIQAPFPDGVAIGHTVIANHSCEKNY</sequence>
<keyword evidence="1" id="KW-0732">Signal</keyword>
<dbReference type="EMBL" id="JARIHO010000029">
    <property type="protein sequence ID" value="KAJ7337654.1"/>
    <property type="molecule type" value="Genomic_DNA"/>
</dbReference>
<accession>A0AAD7EN65</accession>
<evidence type="ECO:0000313" key="2">
    <source>
        <dbReference type="EMBL" id="KAJ7337654.1"/>
    </source>
</evidence>
<evidence type="ECO:0000313" key="3">
    <source>
        <dbReference type="Proteomes" id="UP001218218"/>
    </source>
</evidence>
<reference evidence="2" key="1">
    <citation type="submission" date="2023-03" db="EMBL/GenBank/DDBJ databases">
        <title>Massive genome expansion in bonnet fungi (Mycena s.s.) driven by repeated elements and novel gene families across ecological guilds.</title>
        <authorList>
            <consortium name="Lawrence Berkeley National Laboratory"/>
            <person name="Harder C.B."/>
            <person name="Miyauchi S."/>
            <person name="Viragh M."/>
            <person name="Kuo A."/>
            <person name="Thoen E."/>
            <person name="Andreopoulos B."/>
            <person name="Lu D."/>
            <person name="Skrede I."/>
            <person name="Drula E."/>
            <person name="Henrissat B."/>
            <person name="Morin E."/>
            <person name="Kohler A."/>
            <person name="Barry K."/>
            <person name="LaButti K."/>
            <person name="Morin E."/>
            <person name="Salamov A."/>
            <person name="Lipzen A."/>
            <person name="Mereny Z."/>
            <person name="Hegedus B."/>
            <person name="Baldrian P."/>
            <person name="Stursova M."/>
            <person name="Weitz H."/>
            <person name="Taylor A."/>
            <person name="Grigoriev I.V."/>
            <person name="Nagy L.G."/>
            <person name="Martin F."/>
            <person name="Kauserud H."/>
        </authorList>
    </citation>
    <scope>NUCLEOTIDE SEQUENCE</scope>
    <source>
        <strain evidence="2">CBHHK002</strain>
    </source>
</reference>
<proteinExistence type="predicted"/>